<dbReference type="PANTHER" id="PTHR43544:SF12">
    <property type="entry name" value="NAD(P)-BINDING ROSSMANN-FOLD SUPERFAMILY PROTEIN"/>
    <property type="match status" value="1"/>
</dbReference>
<gene>
    <name evidence="1" type="ORF">NS334_00610</name>
</gene>
<dbReference type="InterPro" id="IPR002347">
    <property type="entry name" value="SDR_fam"/>
</dbReference>
<name>A0A147IAA3_9SPHN</name>
<dbReference type="OrthoDB" id="9785826at2"/>
<evidence type="ECO:0000313" key="2">
    <source>
        <dbReference type="Proteomes" id="UP000074310"/>
    </source>
</evidence>
<keyword evidence="2" id="KW-1185">Reference proteome</keyword>
<dbReference type="AlphaFoldDB" id="A0A147IAA3"/>
<proteinExistence type="predicted"/>
<dbReference type="Proteomes" id="UP000074310">
    <property type="component" value="Unassembled WGS sequence"/>
</dbReference>
<dbReference type="InterPro" id="IPR036291">
    <property type="entry name" value="NAD(P)-bd_dom_sf"/>
</dbReference>
<protein>
    <submittedName>
        <fullName evidence="1">Short-chain dehydrogenase</fullName>
    </submittedName>
</protein>
<dbReference type="PATRIC" id="fig|869719.3.peg.131"/>
<dbReference type="Gene3D" id="3.40.50.720">
    <property type="entry name" value="NAD(P)-binding Rossmann-like Domain"/>
    <property type="match status" value="1"/>
</dbReference>
<reference evidence="1 2" key="1">
    <citation type="journal article" date="2016" name="Front. Microbiol.">
        <title>Genomic Resource of Rice Seed Associated Bacteria.</title>
        <authorList>
            <person name="Midha S."/>
            <person name="Bansal K."/>
            <person name="Sharma S."/>
            <person name="Kumar N."/>
            <person name="Patil P.P."/>
            <person name="Chaudhry V."/>
            <person name="Patil P.B."/>
        </authorList>
    </citation>
    <scope>NUCLEOTIDE SEQUENCE [LARGE SCALE GENOMIC DNA]</scope>
    <source>
        <strain evidence="1 2">NS334</strain>
    </source>
</reference>
<dbReference type="Pfam" id="PF13561">
    <property type="entry name" value="adh_short_C2"/>
    <property type="match status" value="1"/>
</dbReference>
<organism evidence="1 2">
    <name type="scientific">Sphingomonas endophytica</name>
    <dbReference type="NCBI Taxonomy" id="869719"/>
    <lineage>
        <taxon>Bacteria</taxon>
        <taxon>Pseudomonadati</taxon>
        <taxon>Pseudomonadota</taxon>
        <taxon>Alphaproteobacteria</taxon>
        <taxon>Sphingomonadales</taxon>
        <taxon>Sphingomonadaceae</taxon>
        <taxon>Sphingomonas</taxon>
    </lineage>
</organism>
<dbReference type="PANTHER" id="PTHR43544">
    <property type="entry name" value="SHORT-CHAIN DEHYDROGENASE/REDUCTASE"/>
    <property type="match status" value="1"/>
</dbReference>
<dbReference type="PRINTS" id="PR00081">
    <property type="entry name" value="GDHRDH"/>
</dbReference>
<dbReference type="EMBL" id="LDTB01000001">
    <property type="protein sequence ID" value="KTT76749.1"/>
    <property type="molecule type" value="Genomic_DNA"/>
</dbReference>
<evidence type="ECO:0000313" key="1">
    <source>
        <dbReference type="EMBL" id="KTT76749.1"/>
    </source>
</evidence>
<accession>A0A147IAA3</accession>
<dbReference type="InterPro" id="IPR051468">
    <property type="entry name" value="Fungal_SecMetab_SDRs"/>
</dbReference>
<sequence length="218" mass="23087">MRAVVIGARGGIGAALVEALAEEGNDVVALTRAELDLTDEATIATTAAKVATAETVVVATGLLHDAEHGPEKALRDLDPVWLARQYAINAIGPALVAKHFLPILPRTGRSVFAALSARVGSISDNRLGGWYGYRASKAALNQLIRTLAVEDKRRNDRGIVVALHPGTVDTKLSKPFQQSGRDLFQPGRAAVQLLDVLDGLKPTDSGRLFAWDGAEIAP</sequence>
<dbReference type="GO" id="GO:0016491">
    <property type="term" value="F:oxidoreductase activity"/>
    <property type="evidence" value="ECO:0007669"/>
    <property type="project" value="TreeGrafter"/>
</dbReference>
<dbReference type="RefSeq" id="WP_058754029.1">
    <property type="nucleotide sequence ID" value="NZ_LDTB01000001.1"/>
</dbReference>
<dbReference type="SUPFAM" id="SSF51735">
    <property type="entry name" value="NAD(P)-binding Rossmann-fold domains"/>
    <property type="match status" value="1"/>
</dbReference>
<dbReference type="GO" id="GO:0005737">
    <property type="term" value="C:cytoplasm"/>
    <property type="evidence" value="ECO:0007669"/>
    <property type="project" value="TreeGrafter"/>
</dbReference>
<comment type="caution">
    <text evidence="1">The sequence shown here is derived from an EMBL/GenBank/DDBJ whole genome shotgun (WGS) entry which is preliminary data.</text>
</comment>